<name>A0ABU4HU49_9ACTN</name>
<feature type="compositionally biased region" description="Basic residues" evidence="1">
    <location>
        <begin position="84"/>
        <end position="97"/>
    </location>
</feature>
<reference evidence="3" key="1">
    <citation type="submission" date="2023-07" db="EMBL/GenBank/DDBJ databases">
        <title>Conexibacter stalactiti sp. nov., isolated from stalactites in a lava cave and emended description of the genus Conexibacter.</title>
        <authorList>
            <person name="Lee S.D."/>
        </authorList>
    </citation>
    <scope>NUCLEOTIDE SEQUENCE [LARGE SCALE GENOMIC DNA]</scope>
    <source>
        <strain evidence="3">KCTC 39840</strain>
    </source>
</reference>
<dbReference type="Proteomes" id="UP001284601">
    <property type="component" value="Unassembled WGS sequence"/>
</dbReference>
<proteinExistence type="predicted"/>
<organism evidence="2 3">
    <name type="scientific">Conexibacter stalactiti</name>
    <dbReference type="NCBI Taxonomy" id="1940611"/>
    <lineage>
        <taxon>Bacteria</taxon>
        <taxon>Bacillati</taxon>
        <taxon>Actinomycetota</taxon>
        <taxon>Thermoleophilia</taxon>
        <taxon>Solirubrobacterales</taxon>
        <taxon>Conexibacteraceae</taxon>
        <taxon>Conexibacter</taxon>
    </lineage>
</organism>
<protein>
    <submittedName>
        <fullName evidence="2">Uncharacterized protein</fullName>
    </submittedName>
</protein>
<gene>
    <name evidence="2" type="ORF">R7226_20430</name>
</gene>
<evidence type="ECO:0000313" key="2">
    <source>
        <dbReference type="EMBL" id="MDW5596724.1"/>
    </source>
</evidence>
<evidence type="ECO:0000313" key="3">
    <source>
        <dbReference type="Proteomes" id="UP001284601"/>
    </source>
</evidence>
<feature type="region of interest" description="Disordered" evidence="1">
    <location>
        <begin position="75"/>
        <end position="124"/>
    </location>
</feature>
<evidence type="ECO:0000256" key="1">
    <source>
        <dbReference type="SAM" id="MobiDB-lite"/>
    </source>
</evidence>
<feature type="region of interest" description="Disordered" evidence="1">
    <location>
        <begin position="27"/>
        <end position="59"/>
    </location>
</feature>
<keyword evidence="3" id="KW-1185">Reference proteome</keyword>
<comment type="caution">
    <text evidence="2">The sequence shown here is derived from an EMBL/GenBank/DDBJ whole genome shotgun (WGS) entry which is preliminary data.</text>
</comment>
<dbReference type="RefSeq" id="WP_318599162.1">
    <property type="nucleotide sequence ID" value="NZ_JAWSTH010000063.1"/>
</dbReference>
<accession>A0ABU4HU49</accession>
<sequence length="124" mass="13733">MFSSRAPKLIGAALMDLAEAMLRPVDDEELERTDRASDDVSAIAHPRADRRRASTPAPQLRTRLASTSDDWFTELPFAPELGRPHRREARLERRRRPGTIARPVQPCSSPLSPKPATAVPRAGS</sequence>
<reference evidence="2 3" key="2">
    <citation type="submission" date="2023-10" db="EMBL/GenBank/DDBJ databases">
        <authorList>
            <person name="Han X.F."/>
        </authorList>
    </citation>
    <scope>NUCLEOTIDE SEQUENCE [LARGE SCALE GENOMIC DNA]</scope>
    <source>
        <strain evidence="2 3">KCTC 39840</strain>
    </source>
</reference>
<dbReference type="EMBL" id="JAWSTH010000063">
    <property type="protein sequence ID" value="MDW5596724.1"/>
    <property type="molecule type" value="Genomic_DNA"/>
</dbReference>